<reference evidence="3" key="1">
    <citation type="journal article" date="2019" name="Int. J. Syst. Evol. Microbiol.">
        <title>The Global Catalogue of Microorganisms (GCM) 10K type strain sequencing project: providing services to taxonomists for standard genome sequencing and annotation.</title>
        <authorList>
            <consortium name="The Broad Institute Genomics Platform"/>
            <consortium name="The Broad Institute Genome Sequencing Center for Infectious Disease"/>
            <person name="Wu L."/>
            <person name="Ma J."/>
        </authorList>
    </citation>
    <scope>NUCLEOTIDE SEQUENCE [LARGE SCALE GENOMIC DNA]</scope>
    <source>
        <strain evidence="3">JCM 17782</strain>
    </source>
</reference>
<evidence type="ECO:0000313" key="3">
    <source>
        <dbReference type="Proteomes" id="UP001501417"/>
    </source>
</evidence>
<keyword evidence="1" id="KW-0732">Signal</keyword>
<proteinExistence type="predicted"/>
<dbReference type="Proteomes" id="UP001501417">
    <property type="component" value="Unassembled WGS sequence"/>
</dbReference>
<feature type="signal peptide" evidence="1">
    <location>
        <begin position="1"/>
        <end position="26"/>
    </location>
</feature>
<dbReference type="EMBL" id="BAABGF010000043">
    <property type="protein sequence ID" value="GAA4291525.1"/>
    <property type="molecule type" value="Genomic_DNA"/>
</dbReference>
<gene>
    <name evidence="2" type="ORF">GCM10023161_37800</name>
</gene>
<evidence type="ECO:0000256" key="1">
    <source>
        <dbReference type="SAM" id="SignalP"/>
    </source>
</evidence>
<comment type="caution">
    <text evidence="2">The sequence shown here is derived from an EMBL/GenBank/DDBJ whole genome shotgun (WGS) entry which is preliminary data.</text>
</comment>
<evidence type="ECO:0000313" key="2">
    <source>
        <dbReference type="EMBL" id="GAA4291525.1"/>
    </source>
</evidence>
<keyword evidence="3" id="KW-1185">Reference proteome</keyword>
<accession>A0ABP8F0I9</accession>
<feature type="chain" id="PRO_5047240965" description="Intersectin-EH binding protein Ibp1" evidence="1">
    <location>
        <begin position="27"/>
        <end position="77"/>
    </location>
</feature>
<name>A0ABP8F0I9_9MYCO</name>
<protein>
    <recommendedName>
        <fullName evidence="4">Intersectin-EH binding protein Ibp1</fullName>
    </recommendedName>
</protein>
<sequence>MKTAAMAASAAAAITLALLCTPTAQAQAGDPCTSITDPAAHQACIANPPRDNPMRRYPLGDCEGASPIDGQLGQVCG</sequence>
<evidence type="ECO:0008006" key="4">
    <source>
        <dbReference type="Google" id="ProtNLM"/>
    </source>
</evidence>
<organism evidence="2 3">
    <name type="scientific">Mycobacterium paraffinicum</name>
    <dbReference type="NCBI Taxonomy" id="53378"/>
    <lineage>
        <taxon>Bacteria</taxon>
        <taxon>Bacillati</taxon>
        <taxon>Actinomycetota</taxon>
        <taxon>Actinomycetes</taxon>
        <taxon>Mycobacteriales</taxon>
        <taxon>Mycobacteriaceae</taxon>
        <taxon>Mycobacterium</taxon>
    </lineage>
</organism>